<evidence type="ECO:0008006" key="4">
    <source>
        <dbReference type="Google" id="ProtNLM"/>
    </source>
</evidence>
<feature type="signal peptide" evidence="1">
    <location>
        <begin position="1"/>
        <end position="21"/>
    </location>
</feature>
<feature type="chain" id="PRO_5045509573" description="Lipoprotein" evidence="1">
    <location>
        <begin position="22"/>
        <end position="269"/>
    </location>
</feature>
<keyword evidence="3" id="KW-1185">Reference proteome</keyword>
<accession>A0ABP6C5Y9</accession>
<gene>
    <name evidence="2" type="ORF">GCM10010411_40900</name>
</gene>
<dbReference type="Proteomes" id="UP001501509">
    <property type="component" value="Unassembled WGS sequence"/>
</dbReference>
<evidence type="ECO:0000313" key="3">
    <source>
        <dbReference type="Proteomes" id="UP001501509"/>
    </source>
</evidence>
<protein>
    <recommendedName>
        <fullName evidence="4">Lipoprotein</fullName>
    </recommendedName>
</protein>
<keyword evidence="1" id="KW-0732">Signal</keyword>
<proteinExistence type="predicted"/>
<dbReference type="PROSITE" id="PS51257">
    <property type="entry name" value="PROKAR_LIPOPROTEIN"/>
    <property type="match status" value="1"/>
</dbReference>
<dbReference type="EMBL" id="BAAATD010000005">
    <property type="protein sequence ID" value="GAA2602827.1"/>
    <property type="molecule type" value="Genomic_DNA"/>
</dbReference>
<name>A0ABP6C5Y9_9ACTN</name>
<evidence type="ECO:0000313" key="2">
    <source>
        <dbReference type="EMBL" id="GAA2602827.1"/>
    </source>
</evidence>
<sequence>MRAGLKGVTAMAAAALTMAGAAGCSSSDGGGGGEDGEPAKGTIVLTDNSAHPDKLVTFKEAEYVKIAGLPDPAAAKTINDALRGPLDWSLKWASATLLPEQRTECKGRSSVIQTKVRLGLRKGEIVSAANAIQMIPCFEGEGGLPNVPVTVDVKAGKVLTADDVFDSKTLGKDGLKKLWGALSGPKDDWKDCELDDLQKKDFFPGKRDGDPIESPAPAGLLFTEQGLELIWSTTGTSCNNFTFTAPYEKVKNMIAKDLYPRLLAGATAR</sequence>
<evidence type="ECO:0000256" key="1">
    <source>
        <dbReference type="SAM" id="SignalP"/>
    </source>
</evidence>
<dbReference type="RefSeq" id="WP_344543093.1">
    <property type="nucleotide sequence ID" value="NZ_BAAATD010000005.1"/>
</dbReference>
<reference evidence="3" key="1">
    <citation type="journal article" date="2019" name="Int. J. Syst. Evol. Microbiol.">
        <title>The Global Catalogue of Microorganisms (GCM) 10K type strain sequencing project: providing services to taxonomists for standard genome sequencing and annotation.</title>
        <authorList>
            <consortium name="The Broad Institute Genomics Platform"/>
            <consortium name="The Broad Institute Genome Sequencing Center for Infectious Disease"/>
            <person name="Wu L."/>
            <person name="Ma J."/>
        </authorList>
    </citation>
    <scope>NUCLEOTIDE SEQUENCE [LARGE SCALE GENOMIC DNA]</scope>
    <source>
        <strain evidence="3">JCM 6833</strain>
    </source>
</reference>
<organism evidence="2 3">
    <name type="scientific">Actinomadura fulvescens</name>
    <dbReference type="NCBI Taxonomy" id="46160"/>
    <lineage>
        <taxon>Bacteria</taxon>
        <taxon>Bacillati</taxon>
        <taxon>Actinomycetota</taxon>
        <taxon>Actinomycetes</taxon>
        <taxon>Streptosporangiales</taxon>
        <taxon>Thermomonosporaceae</taxon>
        <taxon>Actinomadura</taxon>
    </lineage>
</organism>
<comment type="caution">
    <text evidence="2">The sequence shown here is derived from an EMBL/GenBank/DDBJ whole genome shotgun (WGS) entry which is preliminary data.</text>
</comment>